<dbReference type="Pfam" id="PF11101">
    <property type="entry name" value="DUF2884"/>
    <property type="match status" value="1"/>
</dbReference>
<dbReference type="InterPro" id="IPR021307">
    <property type="entry name" value="DUF2884"/>
</dbReference>
<organism evidence="2 3">
    <name type="scientific">Pleionea litopenaei</name>
    <dbReference type="NCBI Taxonomy" id="3070815"/>
    <lineage>
        <taxon>Bacteria</taxon>
        <taxon>Pseudomonadati</taxon>
        <taxon>Pseudomonadota</taxon>
        <taxon>Gammaproteobacteria</taxon>
        <taxon>Oceanospirillales</taxon>
        <taxon>Pleioneaceae</taxon>
        <taxon>Pleionea</taxon>
    </lineage>
</organism>
<dbReference type="RefSeq" id="WP_309201160.1">
    <property type="nucleotide sequence ID" value="NZ_CP133548.1"/>
</dbReference>
<accession>A0AA51RR50</accession>
<name>A0AA51RR50_9GAMM</name>
<dbReference type="Proteomes" id="UP001239782">
    <property type="component" value="Chromosome"/>
</dbReference>
<keyword evidence="3" id="KW-1185">Reference proteome</keyword>
<gene>
    <name evidence="2" type="ORF">Q9312_12345</name>
</gene>
<feature type="signal peptide" evidence="1">
    <location>
        <begin position="1"/>
        <end position="18"/>
    </location>
</feature>
<reference evidence="2 3" key="1">
    <citation type="submission" date="2023-08" db="EMBL/GenBank/DDBJ databases">
        <title>Pleionea litopenaei sp. nov., isolated from stomach of juvenile Litopenaeus vannamei.</title>
        <authorList>
            <person name="Rho A.M."/>
            <person name="Hwang C.Y."/>
        </authorList>
    </citation>
    <scope>NUCLEOTIDE SEQUENCE [LARGE SCALE GENOMIC DNA]</scope>
    <source>
        <strain evidence="2 3">HL-JVS1</strain>
    </source>
</reference>
<dbReference type="KEGG" id="plei:Q9312_12345"/>
<evidence type="ECO:0000256" key="1">
    <source>
        <dbReference type="SAM" id="SignalP"/>
    </source>
</evidence>
<sequence>MYRNLYLLISLVSVSAFAGIQTDSCKLDLPYDININKQAVEILDHGNSLVKIDNSNQLYIKGERQILNAKQQQLTTEMAVECRAMVPIIANIASEAAEIGVKAASITINALFVDDIEFQDKMMKKLDGLSEKIKANFNESYVNGQLLNDAKLDQTFEKEIESLVSEAVEKASGKIVAKSLAQIFSGDEEELADFEFRMEMFGEDLERELEAQAADIEKEAVKFCDHLRRIDAVETKLQAELAAYKHIDLVH</sequence>
<evidence type="ECO:0000313" key="3">
    <source>
        <dbReference type="Proteomes" id="UP001239782"/>
    </source>
</evidence>
<protein>
    <submittedName>
        <fullName evidence="2">DUF2884 family protein</fullName>
    </submittedName>
</protein>
<proteinExistence type="predicted"/>
<dbReference type="AlphaFoldDB" id="A0AA51RR50"/>
<dbReference type="EMBL" id="CP133548">
    <property type="protein sequence ID" value="WMS86008.1"/>
    <property type="molecule type" value="Genomic_DNA"/>
</dbReference>
<keyword evidence="1" id="KW-0732">Signal</keyword>
<evidence type="ECO:0000313" key="2">
    <source>
        <dbReference type="EMBL" id="WMS86008.1"/>
    </source>
</evidence>
<feature type="chain" id="PRO_5041248058" evidence="1">
    <location>
        <begin position="19"/>
        <end position="251"/>
    </location>
</feature>